<keyword evidence="2" id="KW-1185">Reference proteome</keyword>
<proteinExistence type="predicted"/>
<protein>
    <submittedName>
        <fullName evidence="1">Uncharacterized protein</fullName>
    </submittedName>
</protein>
<evidence type="ECO:0000313" key="2">
    <source>
        <dbReference type="Proteomes" id="UP001375539"/>
    </source>
</evidence>
<evidence type="ECO:0000313" key="1">
    <source>
        <dbReference type="EMBL" id="MEJ8657155.1"/>
    </source>
</evidence>
<comment type="caution">
    <text evidence="1">The sequence shown here is derived from an EMBL/GenBank/DDBJ whole genome shotgun (WGS) entry which is preliminary data.</text>
</comment>
<accession>A0ACC6QFY1</accession>
<dbReference type="Proteomes" id="UP001375539">
    <property type="component" value="Unassembled WGS sequence"/>
</dbReference>
<dbReference type="EMBL" id="JBBKAI010000002">
    <property type="protein sequence ID" value="MEJ8657155.1"/>
    <property type="molecule type" value="Genomic_DNA"/>
</dbReference>
<sequence length="46" mass="5145">MTRRWRVLTIGRSFEEFDRAVAALDEDLPEDAITPAPTSDAPQPTT</sequence>
<name>A0ACC6QFY1_9ACTN</name>
<gene>
    <name evidence="1" type="ORF">WKI58_11565</name>
</gene>
<reference evidence="1" key="1">
    <citation type="submission" date="2024-03" db="EMBL/GenBank/DDBJ databases">
        <title>Novel Streptomyces species of biotechnological and ecological value are a feature of Machair soil.</title>
        <authorList>
            <person name="Prole J.R."/>
            <person name="Goodfellow M."/>
            <person name="Allenby N."/>
            <person name="Ward A.C."/>
        </authorList>
    </citation>
    <scope>NUCLEOTIDE SEQUENCE</scope>
    <source>
        <strain evidence="1">MS1.AVA.4</strain>
    </source>
</reference>
<organism evidence="1 2">
    <name type="scientific">Streptomyces pratisoli</name>
    <dbReference type="NCBI Taxonomy" id="3139917"/>
    <lineage>
        <taxon>Bacteria</taxon>
        <taxon>Bacillati</taxon>
        <taxon>Actinomycetota</taxon>
        <taxon>Actinomycetes</taxon>
        <taxon>Kitasatosporales</taxon>
        <taxon>Streptomycetaceae</taxon>
        <taxon>Streptomyces</taxon>
    </lineage>
</organism>